<evidence type="ECO:0000256" key="1">
    <source>
        <dbReference type="SAM" id="Phobius"/>
    </source>
</evidence>
<feature type="transmembrane region" description="Helical" evidence="1">
    <location>
        <begin position="9"/>
        <end position="26"/>
    </location>
</feature>
<proteinExistence type="predicted"/>
<keyword evidence="1" id="KW-0812">Transmembrane</keyword>
<protein>
    <submittedName>
        <fullName evidence="2">Uncharacterized protein</fullName>
    </submittedName>
</protein>
<keyword evidence="3" id="KW-1185">Reference proteome</keyword>
<feature type="transmembrane region" description="Helical" evidence="1">
    <location>
        <begin position="32"/>
        <end position="50"/>
    </location>
</feature>
<accession>A0ABW1UR09</accession>
<evidence type="ECO:0000313" key="3">
    <source>
        <dbReference type="Proteomes" id="UP001596310"/>
    </source>
</evidence>
<dbReference type="Proteomes" id="UP001596310">
    <property type="component" value="Unassembled WGS sequence"/>
</dbReference>
<keyword evidence="1" id="KW-1133">Transmembrane helix</keyword>
<dbReference type="EMBL" id="JBHSSM010000038">
    <property type="protein sequence ID" value="MFC6316427.1"/>
    <property type="molecule type" value="Genomic_DNA"/>
</dbReference>
<evidence type="ECO:0000313" key="2">
    <source>
        <dbReference type="EMBL" id="MFC6316427.1"/>
    </source>
</evidence>
<reference evidence="3" key="1">
    <citation type="journal article" date="2019" name="Int. J. Syst. Evol. Microbiol.">
        <title>The Global Catalogue of Microorganisms (GCM) 10K type strain sequencing project: providing services to taxonomists for standard genome sequencing and annotation.</title>
        <authorList>
            <consortium name="The Broad Institute Genomics Platform"/>
            <consortium name="The Broad Institute Genome Sequencing Center for Infectious Disease"/>
            <person name="Wu L."/>
            <person name="Ma J."/>
        </authorList>
    </citation>
    <scope>NUCLEOTIDE SEQUENCE [LARGE SCALE GENOMIC DNA]</scope>
    <source>
        <strain evidence="3">CCM 8897</strain>
    </source>
</reference>
<name>A0ABW1UR09_9LACO</name>
<keyword evidence="1" id="KW-0472">Membrane</keyword>
<sequence>MTNSQKKDIFSTVMIAIIGLAVIYLIKRRLNAFSLSIFSIVVVISTTLPAQIRKRKQRRLITVLLNQNNTTILEEIYKATQITQNQLKHYQILGDGISAANLYKIEAIILFQSDLKK</sequence>
<gene>
    <name evidence="2" type="ORF">ACFQHW_12735</name>
</gene>
<organism evidence="2 3">
    <name type="scientific">Lapidilactobacillus achengensis</name>
    <dbReference type="NCBI Taxonomy" id="2486000"/>
    <lineage>
        <taxon>Bacteria</taxon>
        <taxon>Bacillati</taxon>
        <taxon>Bacillota</taxon>
        <taxon>Bacilli</taxon>
        <taxon>Lactobacillales</taxon>
        <taxon>Lactobacillaceae</taxon>
        <taxon>Lapidilactobacillus</taxon>
    </lineage>
</organism>
<dbReference type="RefSeq" id="WP_125600236.1">
    <property type="nucleotide sequence ID" value="NZ_JBHSSM010000038.1"/>
</dbReference>
<comment type="caution">
    <text evidence="2">The sequence shown here is derived from an EMBL/GenBank/DDBJ whole genome shotgun (WGS) entry which is preliminary data.</text>
</comment>